<organism evidence="1 2">
    <name type="scientific">Vibrio mediterranei</name>
    <dbReference type="NCBI Taxonomy" id="689"/>
    <lineage>
        <taxon>Bacteria</taxon>
        <taxon>Pseudomonadati</taxon>
        <taxon>Pseudomonadota</taxon>
        <taxon>Gammaproteobacteria</taxon>
        <taxon>Vibrionales</taxon>
        <taxon>Vibrionaceae</taxon>
        <taxon>Vibrio</taxon>
    </lineage>
</organism>
<dbReference type="AlphaFoldDB" id="A0A3G4VM23"/>
<evidence type="ECO:0000313" key="1">
    <source>
        <dbReference type="EMBL" id="AYV25048.1"/>
    </source>
</evidence>
<dbReference type="Proteomes" id="UP000279760">
    <property type="component" value="Plasmid unnamed"/>
</dbReference>
<reference evidence="1 2" key="1">
    <citation type="submission" date="2018-11" db="EMBL/GenBank/DDBJ databases">
        <title>Complete Genome Sequence of Vbrio mediterranei 117-T6: a Potential Pathogen Bacteria Isolated from the Conchocelis of Pyropia.</title>
        <authorList>
            <person name="Liu Q."/>
        </authorList>
    </citation>
    <scope>NUCLEOTIDE SEQUENCE [LARGE SCALE GENOMIC DNA]</scope>
    <source>
        <strain evidence="1 2">117-T6</strain>
        <plasmid evidence="1 2">unnamed</plasmid>
    </source>
</reference>
<proteinExistence type="predicted"/>
<dbReference type="EMBL" id="CP033579">
    <property type="protein sequence ID" value="AYV25048.1"/>
    <property type="molecule type" value="Genomic_DNA"/>
</dbReference>
<sequence>MKAYKKRHQKLLHYCLTRLLCPTSFSVLTTLTERECQQWLSSNLGEVRKVVATLGLLIEYQKYRLNRDGWKLLKARCSLSQDLYLWSDLIEIQHIPQEQSNQQLGLMMLAQYDKRLAVLWAIRLRVELPLEPITIMNVYRLRDVVVQVLKPLFDKSGVDWYV</sequence>
<evidence type="ECO:0000313" key="2">
    <source>
        <dbReference type="Proteomes" id="UP000279760"/>
    </source>
</evidence>
<gene>
    <name evidence="1" type="ORF">ECB94_27480</name>
</gene>
<name>A0A3G4VM23_9VIBR</name>
<protein>
    <submittedName>
        <fullName evidence="1">Uncharacterized protein</fullName>
    </submittedName>
</protein>
<geneLocation type="plasmid" evidence="1">
    <name>unnamed</name>
</geneLocation>
<dbReference type="RefSeq" id="WP_124942337.1">
    <property type="nucleotide sequence ID" value="NZ_CP033579.1"/>
</dbReference>
<accession>A0A3G4VM23</accession>
<keyword evidence="1" id="KW-0614">Plasmid</keyword>